<comment type="caution">
    <text evidence="4">The sequence shown here is derived from an EMBL/GenBank/DDBJ whole genome shotgun (WGS) entry which is preliminary data.</text>
</comment>
<dbReference type="Proteomes" id="UP000249754">
    <property type="component" value="Unassembled WGS sequence"/>
</dbReference>
<reference evidence="4 5" key="1">
    <citation type="submission" date="2018-06" db="EMBL/GenBank/DDBJ databases">
        <title>Genomic Encyclopedia of Archaeal and Bacterial Type Strains, Phase II (KMG-II): from individual species to whole genera.</title>
        <authorList>
            <person name="Goeker M."/>
        </authorList>
    </citation>
    <scope>NUCLEOTIDE SEQUENCE [LARGE SCALE GENOMIC DNA]</scope>
    <source>
        <strain evidence="4 5">DSM 14825</strain>
    </source>
</reference>
<dbReference type="RefSeq" id="WP_111632988.1">
    <property type="nucleotide sequence ID" value="NZ_QLLR01000004.1"/>
</dbReference>
<feature type="domain" description="PKD" evidence="3">
    <location>
        <begin position="830"/>
        <end position="869"/>
    </location>
</feature>
<dbReference type="Gene3D" id="2.60.40.10">
    <property type="entry name" value="Immunoglobulins"/>
    <property type="match status" value="2"/>
</dbReference>
<evidence type="ECO:0000259" key="3">
    <source>
        <dbReference type="PROSITE" id="PS50093"/>
    </source>
</evidence>
<feature type="chain" id="PRO_5016418878" evidence="2">
    <location>
        <begin position="20"/>
        <end position="1244"/>
    </location>
</feature>
<evidence type="ECO:0000256" key="2">
    <source>
        <dbReference type="SAM" id="SignalP"/>
    </source>
</evidence>
<dbReference type="CDD" id="cd00146">
    <property type="entry name" value="PKD"/>
    <property type="match status" value="1"/>
</dbReference>
<evidence type="ECO:0000313" key="5">
    <source>
        <dbReference type="Proteomes" id="UP000249754"/>
    </source>
</evidence>
<dbReference type="PROSITE" id="PS50093">
    <property type="entry name" value="PKD"/>
    <property type="match status" value="1"/>
</dbReference>
<evidence type="ECO:0000256" key="1">
    <source>
        <dbReference type="SAM" id="MobiDB-lite"/>
    </source>
</evidence>
<keyword evidence="2" id="KW-0732">Signal</keyword>
<gene>
    <name evidence="4" type="ORF">LY11_01402</name>
</gene>
<dbReference type="AlphaFoldDB" id="A0A327SVL1"/>
<accession>A0A327SVL1</accession>
<organism evidence="4 5">
    <name type="scientific">Pedobacter cryoconitis</name>
    <dbReference type="NCBI Taxonomy" id="188932"/>
    <lineage>
        <taxon>Bacteria</taxon>
        <taxon>Pseudomonadati</taxon>
        <taxon>Bacteroidota</taxon>
        <taxon>Sphingobacteriia</taxon>
        <taxon>Sphingobacteriales</taxon>
        <taxon>Sphingobacteriaceae</taxon>
        <taxon>Pedobacter</taxon>
    </lineage>
</organism>
<dbReference type="InterPro" id="IPR000601">
    <property type="entry name" value="PKD_dom"/>
</dbReference>
<dbReference type="OrthoDB" id="1488276at2"/>
<dbReference type="EMBL" id="QLLR01000004">
    <property type="protein sequence ID" value="RAJ33360.1"/>
    <property type="molecule type" value="Genomic_DNA"/>
</dbReference>
<evidence type="ECO:0000313" key="4">
    <source>
        <dbReference type="EMBL" id="RAJ33360.1"/>
    </source>
</evidence>
<dbReference type="SUPFAM" id="SSF49299">
    <property type="entry name" value="PKD domain"/>
    <property type="match status" value="1"/>
</dbReference>
<feature type="signal peptide" evidence="2">
    <location>
        <begin position="1"/>
        <end position="19"/>
    </location>
</feature>
<dbReference type="InterPro" id="IPR035986">
    <property type="entry name" value="PKD_dom_sf"/>
</dbReference>
<dbReference type="InterPro" id="IPR013783">
    <property type="entry name" value="Ig-like_fold"/>
</dbReference>
<dbReference type="NCBIfam" id="TIGR04131">
    <property type="entry name" value="Bac_Flav_CTERM"/>
    <property type="match status" value="1"/>
</dbReference>
<protein>
    <submittedName>
        <fullName evidence="4">Gliding motility-associated-like protein</fullName>
    </submittedName>
</protein>
<dbReference type="InterPro" id="IPR026341">
    <property type="entry name" value="T9SS_type_B"/>
</dbReference>
<dbReference type="Pfam" id="PF13585">
    <property type="entry name" value="CHU_C"/>
    <property type="match status" value="1"/>
</dbReference>
<sequence>MKRISLLLVLFFLCSALQAQICGTPGLDGAAYIPVYEAGGVSISMNTYFPPKADLSLSAGTNIVQLGAVPVNDIYGNNFGATAISTGDMLLIIQMQDATIKYTNDAFYGSNNDKAGNDGLGGTGYTSLGNTGKFEYVIATNAVPLAGGVLTFRGGGIGKGTVNAYANATATPSHGAKTFQVIRVPQYSNLTLTKNLEIPRFNGKVGGVIAFDVSGTMNLNGFQIDASARGFRGGFGSLSATHSNLSGGYVTLSTDSRGSGKGEGVAGTPRYLLDIYKDGLSHQVDNEIEGLPSGSYGKGAPGNAGGGGNEFNAGGGGGGNGGMGGGGGNGAVFLNDPGLLPNGGRPGSASYDPSTPELSRLIMGGGGGAGQSDFNDSWGAAGGGIILINVGRITGSGKILSNGDPGLSGFYDGNSAFNGASGGGAGGTVLIKVTNPDPSARLTIEAKGGNGGYSKSDRGVACGPGGGGGGGEVFNSLPSASVNIDVGKGFAGFVDGLHNFAADGQDGHSVPFVVTDFLPYLRGGGAFCYPELSTVIASVSPTGVQYAGGMVSYQINTTNYSGGGTAAGVQIQVKLPPGFLYSSATIAYTGEASGPVTVCNLSGDASQPLFGDFKISPGDRIQLILTVSIPCGTQAGIYKSNAQARYLDPTRTLADSGRRITPALNAFPGSNTTYETGIAGLVAGSNYNGDLSTIGDVTVGLPEVNNKIMAPLVTIFCSEGSSGLIEGSAIVAGAGSYTYQWQSSPDGITYQDIPGAIAKDYISPTIQQTTFYRRGIYYSGCKITTLISNVVKLNVIRPLDAVNFDMPDFCLKDASATFINRTPVNDVVETELTYLWDFGDPGSSNPTSEEKNGQHAYTHTGEYITKLTVFRNGICGSTVAKTFRVNGSSPKADFTVQNSTALCSNQEVIFEDHSTVDFGEITRIDWYYDADNNPTVVETDSSPGLRFAGPKLYSHLYPEFAGSVSQEFKVRMVVYSGASCIDERVVTITLRPIPEVDFDVLPAVCSSVAPFQLTQGRETSGLLAGNGIYTGDGVSASGLFNPFAAGAGKHTLTYSFKTINGCSSAIKKQDIFVFGTPIVDAGKDQVILEGGEAQLRGVVTALDDLNLSYKWSPADGLNRDDVLDPVASPTQDMTYQLTVMTVHGCSATDQVSVRVLANLEIPNTFTPNGDGINDEWNIKYLSTYPQATVNVFNRYGGKVYSTTGDVKNWDGKYNGEYVPVGVYYYVIDLKNGKKILSGSLTVLK</sequence>
<proteinExistence type="predicted"/>
<name>A0A327SVL1_9SPHI</name>
<feature type="region of interest" description="Disordered" evidence="1">
    <location>
        <begin position="336"/>
        <end position="366"/>
    </location>
</feature>
<dbReference type="Pfam" id="PF18911">
    <property type="entry name" value="PKD_4"/>
    <property type="match status" value="1"/>
</dbReference>